<keyword evidence="1" id="KW-0202">Cytokine</keyword>
<proteinExistence type="predicted"/>
<dbReference type="InterPro" id="IPR001811">
    <property type="entry name" value="Chemokine_IL8-like_dom"/>
</dbReference>
<keyword evidence="2" id="KW-0732">Signal</keyword>
<name>Q20IK1_ICTPU</name>
<reference evidence="4" key="1">
    <citation type="journal article" date="2006" name="Mol. Genet. Genomics">
        <title>Catfish CC chemokines: genomic clustering, duplications, and expression after bacterial infection with Edwardsiella ictaluri.</title>
        <authorList>
            <person name="Peatman E."/>
            <person name="Bao B."/>
            <person name="Peng X."/>
            <person name="Baoprasertkul P."/>
            <person name="Brady Y."/>
            <person name="Liu Z."/>
        </authorList>
    </citation>
    <scope>NUCLEOTIDE SEQUENCE</scope>
</reference>
<feature type="signal peptide" evidence="2">
    <location>
        <begin position="1"/>
        <end position="22"/>
    </location>
</feature>
<organism evidence="4">
    <name type="scientific">Ictalurus punctatus</name>
    <name type="common">Channel catfish</name>
    <name type="synonym">Silurus punctatus</name>
    <dbReference type="NCBI Taxonomy" id="7998"/>
    <lineage>
        <taxon>Eukaryota</taxon>
        <taxon>Metazoa</taxon>
        <taxon>Chordata</taxon>
        <taxon>Craniata</taxon>
        <taxon>Vertebrata</taxon>
        <taxon>Euteleostomi</taxon>
        <taxon>Actinopterygii</taxon>
        <taxon>Neopterygii</taxon>
        <taxon>Teleostei</taxon>
        <taxon>Ostariophysi</taxon>
        <taxon>Siluriformes</taxon>
        <taxon>Ictaluridae</taxon>
        <taxon>Ictalurus</taxon>
    </lineage>
</organism>
<dbReference type="GO" id="GO:0005615">
    <property type="term" value="C:extracellular space"/>
    <property type="evidence" value="ECO:0007669"/>
    <property type="project" value="UniProtKB-KW"/>
</dbReference>
<dbReference type="GO" id="GO:0006955">
    <property type="term" value="P:immune response"/>
    <property type="evidence" value="ECO:0007669"/>
    <property type="project" value="InterPro"/>
</dbReference>
<feature type="chain" id="PRO_5004199273" evidence="2">
    <location>
        <begin position="23"/>
        <end position="118"/>
    </location>
</feature>
<dbReference type="SMART" id="SM00199">
    <property type="entry name" value="SCY"/>
    <property type="match status" value="1"/>
</dbReference>
<evidence type="ECO:0000256" key="1">
    <source>
        <dbReference type="ARBA" id="ARBA00022514"/>
    </source>
</evidence>
<protein>
    <submittedName>
        <fullName evidence="4">CC chemokine SCYA119</fullName>
    </submittedName>
</protein>
<dbReference type="GO" id="GO:0008009">
    <property type="term" value="F:chemokine activity"/>
    <property type="evidence" value="ECO:0007669"/>
    <property type="project" value="InterPro"/>
</dbReference>
<evidence type="ECO:0000313" key="4">
    <source>
        <dbReference type="EMBL" id="ABA54966.1"/>
    </source>
</evidence>
<evidence type="ECO:0000259" key="3">
    <source>
        <dbReference type="SMART" id="SM00199"/>
    </source>
</evidence>
<feature type="domain" description="Chemokine interleukin-8-like" evidence="3">
    <location>
        <begin position="24"/>
        <end position="81"/>
    </location>
</feature>
<evidence type="ECO:0000256" key="2">
    <source>
        <dbReference type="SAM" id="SignalP"/>
    </source>
</evidence>
<dbReference type="InterPro" id="IPR036048">
    <property type="entry name" value="Interleukin_8-like_sf"/>
</dbReference>
<dbReference type="AlphaFoldDB" id="Q20IK1"/>
<dbReference type="Gene3D" id="2.40.50.40">
    <property type="match status" value="1"/>
</dbReference>
<dbReference type="SUPFAM" id="SSF54117">
    <property type="entry name" value="Interleukin 8-like chemokines"/>
    <property type="match status" value="1"/>
</dbReference>
<dbReference type="Pfam" id="PF00048">
    <property type="entry name" value="IL8"/>
    <property type="match status" value="1"/>
</dbReference>
<dbReference type="EMBL" id="DQ173293">
    <property type="protein sequence ID" value="ABA54966.1"/>
    <property type="molecule type" value="Genomic_DNA"/>
</dbReference>
<sequence>MNLLYPLFFCMVFCLCARETVSWHSFCCLKKTQHNRLSVKNVADCKVQHSGLCHFDAIIIKTHKGRKLCYDLKAEWVIKNVVMKGKDSCEVTIPQNNPYTTHMAYTNGSSVKTTITLD</sequence>
<accession>Q20IK1</accession>